<dbReference type="Proteomes" id="UP000294614">
    <property type="component" value="Unassembled WGS sequence"/>
</dbReference>
<keyword evidence="1" id="KW-0175">Coiled coil</keyword>
<dbReference type="Pfam" id="PF00989">
    <property type="entry name" value="PAS"/>
    <property type="match status" value="1"/>
</dbReference>
<gene>
    <name evidence="3" type="ORF">C8D98_2005</name>
</gene>
<proteinExistence type="predicted"/>
<dbReference type="EMBL" id="SMGG01000005">
    <property type="protein sequence ID" value="TCK59838.1"/>
    <property type="molecule type" value="Genomic_DNA"/>
</dbReference>
<reference evidence="3 4" key="1">
    <citation type="submission" date="2019-03" db="EMBL/GenBank/DDBJ databases">
        <title>Genomic Encyclopedia of Type Strains, Phase IV (KMG-IV): sequencing the most valuable type-strain genomes for metagenomic binning, comparative biology and taxonomic classification.</title>
        <authorList>
            <person name="Goeker M."/>
        </authorList>
    </citation>
    <scope>NUCLEOTIDE SEQUENCE [LARGE SCALE GENOMIC DNA]</scope>
    <source>
        <strain evidence="3 4">DSM 24984</strain>
    </source>
</reference>
<dbReference type="RefSeq" id="WP_132873995.1">
    <property type="nucleotide sequence ID" value="NZ_SMGG01000005.1"/>
</dbReference>
<accession>A0A4R1K6H5</accession>
<dbReference type="NCBIfam" id="TIGR00229">
    <property type="entry name" value="sensory_box"/>
    <property type="match status" value="1"/>
</dbReference>
<dbReference type="CDD" id="cd00130">
    <property type="entry name" value="PAS"/>
    <property type="match status" value="1"/>
</dbReference>
<keyword evidence="4" id="KW-1185">Reference proteome</keyword>
<dbReference type="OrthoDB" id="9770742at2"/>
<dbReference type="SMART" id="SM00091">
    <property type="entry name" value="PAS"/>
    <property type="match status" value="1"/>
</dbReference>
<dbReference type="InterPro" id="IPR000014">
    <property type="entry name" value="PAS"/>
</dbReference>
<evidence type="ECO:0000313" key="3">
    <source>
        <dbReference type="EMBL" id="TCK59838.1"/>
    </source>
</evidence>
<evidence type="ECO:0000313" key="4">
    <source>
        <dbReference type="Proteomes" id="UP000294614"/>
    </source>
</evidence>
<dbReference type="AlphaFoldDB" id="A0A4R1K6H5"/>
<organism evidence="3 4">
    <name type="scientific">Seleniivibrio woodruffii</name>
    <dbReference type="NCBI Taxonomy" id="1078050"/>
    <lineage>
        <taxon>Bacteria</taxon>
        <taxon>Pseudomonadati</taxon>
        <taxon>Deferribacterota</taxon>
        <taxon>Deferribacteres</taxon>
        <taxon>Deferribacterales</taxon>
        <taxon>Geovibrionaceae</taxon>
        <taxon>Seleniivibrio</taxon>
    </lineage>
</organism>
<feature type="domain" description="PAS" evidence="2">
    <location>
        <begin position="126"/>
        <end position="196"/>
    </location>
</feature>
<dbReference type="PROSITE" id="PS50112">
    <property type="entry name" value="PAS"/>
    <property type="match status" value="1"/>
</dbReference>
<dbReference type="GO" id="GO:0006355">
    <property type="term" value="P:regulation of DNA-templated transcription"/>
    <property type="evidence" value="ECO:0007669"/>
    <property type="project" value="InterPro"/>
</dbReference>
<dbReference type="Gene3D" id="3.30.450.20">
    <property type="entry name" value="PAS domain"/>
    <property type="match status" value="1"/>
</dbReference>
<dbReference type="SUPFAM" id="SSF55785">
    <property type="entry name" value="PYP-like sensor domain (PAS domain)"/>
    <property type="match status" value="1"/>
</dbReference>
<feature type="coiled-coil region" evidence="1">
    <location>
        <begin position="109"/>
        <end position="147"/>
    </location>
</feature>
<dbReference type="InterPro" id="IPR013767">
    <property type="entry name" value="PAS_fold"/>
</dbReference>
<dbReference type="InterPro" id="IPR035965">
    <property type="entry name" value="PAS-like_dom_sf"/>
</dbReference>
<name>A0A4R1K6H5_9BACT</name>
<protein>
    <submittedName>
        <fullName evidence="3">PAS domain S-box-containing protein</fullName>
    </submittedName>
</protein>
<sequence length="479" mass="54825">MKAAIYKRLANFRELSAELENCFQIAGSPDDADIIITDNTDFIRENKLNIIISELTPENHISINPKIPTACMLKDIQLAVKTYSISPRIDRISFLQEQNALLSEANKGLVELYNLIDNKNHQIEFLKNKLENIINSAGESIVELNEELSITYANLKFSDTTGYGRNNSVGKNFFNMVHPQDSDSFKNSLALAASEKTANLQMRLRVDNGAFITINAYVTMVKNTLPHYEIIFEDISKKLLIEQHMKKLEEKAIVAGFSRHLSHNILNALTVAAGFLRKLRTESALNEQQEQKWNVVEHKCRLIEEIVTGYNDYTNAISMRPDEDFDISEFLKAAFIEIRDKSFSKNFSAFLYNFLDQYTMTAEFGETRPRIVPGSRMFLKMAACYIIKDSIRFFDEYVPLKFHISAEDINGKFTINIRLHDVDVDTNIINTMLQPWNHQVLSQSFDYWGIVISNVIVEKHGGSMHLTKDAEGLSFIIEF</sequence>
<evidence type="ECO:0000256" key="1">
    <source>
        <dbReference type="SAM" id="Coils"/>
    </source>
</evidence>
<comment type="caution">
    <text evidence="3">The sequence shown here is derived from an EMBL/GenBank/DDBJ whole genome shotgun (WGS) entry which is preliminary data.</text>
</comment>
<evidence type="ECO:0000259" key="2">
    <source>
        <dbReference type="PROSITE" id="PS50112"/>
    </source>
</evidence>